<keyword evidence="5" id="KW-0238">DNA-binding</keyword>
<keyword evidence="6" id="KW-0804">Transcription</keyword>
<dbReference type="SMART" id="SM00448">
    <property type="entry name" value="REC"/>
    <property type="match status" value="1"/>
</dbReference>
<dbReference type="Gene3D" id="3.30.565.10">
    <property type="entry name" value="Histidine kinase-like ATPase, C-terminal domain"/>
    <property type="match status" value="1"/>
</dbReference>
<dbReference type="SUPFAM" id="SSF46689">
    <property type="entry name" value="Homeodomain-like"/>
    <property type="match status" value="1"/>
</dbReference>
<evidence type="ECO:0000256" key="3">
    <source>
        <dbReference type="ARBA" id="ARBA00022553"/>
    </source>
</evidence>
<name>A0ABW3K7A7_9BACT</name>
<dbReference type="InterPro" id="IPR003661">
    <property type="entry name" value="HisK_dim/P_dom"/>
</dbReference>
<dbReference type="PROSITE" id="PS00041">
    <property type="entry name" value="HTH_ARAC_FAMILY_1"/>
    <property type="match status" value="1"/>
</dbReference>
<dbReference type="InterPro" id="IPR011123">
    <property type="entry name" value="Y_Y_Y"/>
</dbReference>
<sequence>MCCSLRSYTQPVVFTPVAPEAISNSFVRCFFKDSRGFMWFGLADGLIRYDGTNAYRYEHNPLDKASLCHNSINVIVEDDRQRLWIGTAFGLCIYDPEKDHFVNVDSLPSNKNHLNNSFITALSFDLKRRLWIGTHGGGVNIYDPEAHIFMYLHDPAVGKASSPRNYINSMLRVDDQMLCATKGGLKLFNTTKTISVPLTFAGEGLPIRQLTQLVPDKAGNIWVTSVNGEIFKLVPANGYYTVNQIFSGSQKFGASWNNIVALNIDRKGNLWISGEHAGLNYLNTTSGALTQYLAEEGNPTVLPTNSIRSVYIDDTGLTWIGTFDRGAYLIDSQAGKFNPVYSSATDLAGKRVKCFTEDHQGNVWLGIEGVGLARIDSRTRTLQKCTSINQRLTNKFLTALICDRNGNLWIGTGGHGVSKLNLNTQELTSYFLQSGGFGENKASCLYEDKRGIIWAGSAGSGLFYFDEIGKRFVVLSEQMKPNYITRTSYVSSVAEDSDGILWIGTMYGLYALTKEHDHAYIYQWFIQTEESGSLSSSAIQSLYEDHKKNLWIGTTDNGLNVKVSGEDKFKHYGKADGLASNTIRAILADASGNLWVSANTGLSKYDQHTRRFINYSRKDGLSSNDFYPSACLRSSTGQLFFGNNNGFNAFYPDSIRNTGGKPKVYLADIKINNQAVAIGVPGSPITRHISLTSDIALSYEQRSFIIDFAAIQFGPSARQNYAYKLEGFDTDWHYTGTNHQATYTNLDPGHYTFLAKASQSDGTWNEVPTQLEITIRQAPWKTAWAICLYIMLIAAMIFFAIKIRIDRVSMKNQLALERLAREQEHELSESKTQFFTNISHEFRTPLSLILMPLESLISSQQVSSSVKERVNTAYKNANKMMSLVNELMDFNKIESGSLKLNPRHGELIEFITSVASLFRDIADKRNITFSVRTQLTSLKGWFDRDKLERMLVNVLSNAFKFTADGGQITVIVNANFTSVSQTIPAARCLELVIVDNGIGMSSEELPRIFDKFYQAKSASKVTNPGTGIGLSLTRALVALHRGTITAESLPDKETKFIITLPIDCAVYDVVASEEMPEDVVGSPEESVTKSRHFAAVDAGSKDQYEVLVVEDNEELREYIAAELGQEFKVWQARNGQEGAHMAIEKTPDLIISDILMSQKSGIELCREMKSNIKTSHIPFILLTARATVEDQITGIESGADVYITKPFSVRFLLTHVRNLIESRQKLYSHFSQDVYLMPSKVTGNEIDQAFLQRAVDYIVEHIQDAQLGVDSIAELFSLSRVQVYRKIKALTGKTAVEFIRTVRLKQALKLMETKQYTLSEIAYLTGFNSASYFTRSFKDEYGKAPSEYLDIAS</sequence>
<dbReference type="SUPFAM" id="SSF52172">
    <property type="entry name" value="CheY-like"/>
    <property type="match status" value="1"/>
</dbReference>
<dbReference type="SMART" id="SM00387">
    <property type="entry name" value="HATPase_c"/>
    <property type="match status" value="1"/>
</dbReference>
<feature type="domain" description="Histidine kinase" evidence="10">
    <location>
        <begin position="837"/>
        <end position="1064"/>
    </location>
</feature>
<keyword evidence="8" id="KW-0472">Membrane</keyword>
<dbReference type="InterPro" id="IPR005467">
    <property type="entry name" value="His_kinase_dom"/>
</dbReference>
<feature type="modified residue" description="4-aspartylphosphate" evidence="7">
    <location>
        <position position="1153"/>
    </location>
</feature>
<keyword evidence="4" id="KW-0805">Transcription regulation</keyword>
<dbReference type="Gene3D" id="2.130.10.10">
    <property type="entry name" value="YVTN repeat-like/Quinoprotein amine dehydrogenase"/>
    <property type="match status" value="2"/>
</dbReference>
<dbReference type="SMART" id="SM00388">
    <property type="entry name" value="HisKA"/>
    <property type="match status" value="1"/>
</dbReference>
<evidence type="ECO:0000256" key="4">
    <source>
        <dbReference type="ARBA" id="ARBA00023015"/>
    </source>
</evidence>
<feature type="transmembrane region" description="Helical" evidence="8">
    <location>
        <begin position="783"/>
        <end position="801"/>
    </location>
</feature>
<comment type="catalytic activity">
    <reaction evidence="1">
        <text>ATP + protein L-histidine = ADP + protein N-phospho-L-histidine.</text>
        <dbReference type="EC" id="2.7.13.3"/>
    </reaction>
</comment>
<dbReference type="Pfam" id="PF07494">
    <property type="entry name" value="Reg_prop"/>
    <property type="match status" value="5"/>
</dbReference>
<dbReference type="Gene3D" id="2.60.40.10">
    <property type="entry name" value="Immunoglobulins"/>
    <property type="match status" value="1"/>
</dbReference>
<dbReference type="EMBL" id="JBHTKA010000007">
    <property type="protein sequence ID" value="MFD1001691.1"/>
    <property type="molecule type" value="Genomic_DNA"/>
</dbReference>
<dbReference type="PRINTS" id="PR00344">
    <property type="entry name" value="BCTRLSENSOR"/>
</dbReference>
<dbReference type="InterPro" id="IPR015943">
    <property type="entry name" value="WD40/YVTN_repeat-like_dom_sf"/>
</dbReference>
<comment type="caution">
    <text evidence="12">The sequence shown here is derived from an EMBL/GenBank/DDBJ whole genome shotgun (WGS) entry which is preliminary data.</text>
</comment>
<keyword evidence="8" id="KW-0812">Transmembrane</keyword>
<evidence type="ECO:0000256" key="7">
    <source>
        <dbReference type="PROSITE-ProRule" id="PRU00169"/>
    </source>
</evidence>
<dbReference type="CDD" id="cd00082">
    <property type="entry name" value="HisKA"/>
    <property type="match status" value="1"/>
</dbReference>
<dbReference type="Pfam" id="PF00072">
    <property type="entry name" value="Response_reg"/>
    <property type="match status" value="1"/>
</dbReference>
<evidence type="ECO:0000259" key="9">
    <source>
        <dbReference type="PROSITE" id="PS01124"/>
    </source>
</evidence>
<dbReference type="InterPro" id="IPR009057">
    <property type="entry name" value="Homeodomain-like_sf"/>
</dbReference>
<dbReference type="Gene3D" id="1.10.287.130">
    <property type="match status" value="1"/>
</dbReference>
<dbReference type="Pfam" id="PF00512">
    <property type="entry name" value="HisKA"/>
    <property type="match status" value="1"/>
</dbReference>
<dbReference type="InterPro" id="IPR001789">
    <property type="entry name" value="Sig_transdc_resp-reg_receiver"/>
</dbReference>
<dbReference type="Gene3D" id="1.10.10.60">
    <property type="entry name" value="Homeodomain-like"/>
    <property type="match status" value="2"/>
</dbReference>
<keyword evidence="13" id="KW-1185">Reference proteome</keyword>
<evidence type="ECO:0000256" key="8">
    <source>
        <dbReference type="SAM" id="Phobius"/>
    </source>
</evidence>
<keyword evidence="3 7" id="KW-0597">Phosphoprotein</keyword>
<dbReference type="InterPro" id="IPR011006">
    <property type="entry name" value="CheY-like_superfamily"/>
</dbReference>
<dbReference type="InterPro" id="IPR018062">
    <property type="entry name" value="HTH_AraC-typ_CS"/>
</dbReference>
<dbReference type="PROSITE" id="PS50110">
    <property type="entry name" value="RESPONSE_REGULATORY"/>
    <property type="match status" value="1"/>
</dbReference>
<dbReference type="SMART" id="SM00342">
    <property type="entry name" value="HTH_ARAC"/>
    <property type="match status" value="1"/>
</dbReference>
<dbReference type="InterPro" id="IPR018060">
    <property type="entry name" value="HTH_AraC"/>
</dbReference>
<dbReference type="CDD" id="cd17574">
    <property type="entry name" value="REC_OmpR"/>
    <property type="match status" value="1"/>
</dbReference>
<evidence type="ECO:0000259" key="10">
    <source>
        <dbReference type="PROSITE" id="PS50109"/>
    </source>
</evidence>
<evidence type="ECO:0000256" key="5">
    <source>
        <dbReference type="ARBA" id="ARBA00023125"/>
    </source>
</evidence>
<evidence type="ECO:0000313" key="12">
    <source>
        <dbReference type="EMBL" id="MFD1001691.1"/>
    </source>
</evidence>
<proteinExistence type="predicted"/>
<evidence type="ECO:0000256" key="2">
    <source>
        <dbReference type="ARBA" id="ARBA00012438"/>
    </source>
</evidence>
<dbReference type="InterPro" id="IPR011110">
    <property type="entry name" value="Reg_prop"/>
</dbReference>
<dbReference type="SUPFAM" id="SSF47384">
    <property type="entry name" value="Homodimeric domain of signal transducing histidine kinase"/>
    <property type="match status" value="1"/>
</dbReference>
<dbReference type="InterPro" id="IPR036890">
    <property type="entry name" value="HATPase_C_sf"/>
</dbReference>
<dbReference type="RefSeq" id="WP_377581867.1">
    <property type="nucleotide sequence ID" value="NZ_JBHTKA010000007.1"/>
</dbReference>
<dbReference type="Proteomes" id="UP001597112">
    <property type="component" value="Unassembled WGS sequence"/>
</dbReference>
<dbReference type="PANTHER" id="PTHR43547:SF2">
    <property type="entry name" value="HYBRID SIGNAL TRANSDUCTION HISTIDINE KINASE C"/>
    <property type="match status" value="1"/>
</dbReference>
<dbReference type="PROSITE" id="PS50109">
    <property type="entry name" value="HIS_KIN"/>
    <property type="match status" value="1"/>
</dbReference>
<dbReference type="PROSITE" id="PS01124">
    <property type="entry name" value="HTH_ARAC_FAMILY_2"/>
    <property type="match status" value="1"/>
</dbReference>
<accession>A0ABW3K7A7</accession>
<dbReference type="InterPro" id="IPR036097">
    <property type="entry name" value="HisK_dim/P_sf"/>
</dbReference>
<dbReference type="SUPFAM" id="SSF63829">
    <property type="entry name" value="Calcium-dependent phosphotriesterase"/>
    <property type="match status" value="3"/>
</dbReference>
<evidence type="ECO:0000256" key="1">
    <source>
        <dbReference type="ARBA" id="ARBA00000085"/>
    </source>
</evidence>
<dbReference type="Pfam" id="PF07495">
    <property type="entry name" value="Y_Y_Y"/>
    <property type="match status" value="1"/>
</dbReference>
<organism evidence="12 13">
    <name type="scientific">Ohtaekwangia kribbensis</name>
    <dbReference type="NCBI Taxonomy" id="688913"/>
    <lineage>
        <taxon>Bacteria</taxon>
        <taxon>Pseudomonadati</taxon>
        <taxon>Bacteroidota</taxon>
        <taxon>Cytophagia</taxon>
        <taxon>Cytophagales</taxon>
        <taxon>Fulvivirgaceae</taxon>
        <taxon>Ohtaekwangia</taxon>
    </lineage>
</organism>
<gene>
    <name evidence="12" type="ORF">ACFQ21_20335</name>
</gene>
<dbReference type="InterPro" id="IPR003594">
    <property type="entry name" value="HATPase_dom"/>
</dbReference>
<dbReference type="EC" id="2.7.13.3" evidence="2"/>
<dbReference type="InterPro" id="IPR013783">
    <property type="entry name" value="Ig-like_fold"/>
</dbReference>
<dbReference type="Pfam" id="PF12833">
    <property type="entry name" value="HTH_18"/>
    <property type="match status" value="1"/>
</dbReference>
<dbReference type="Pfam" id="PF02518">
    <property type="entry name" value="HATPase_c"/>
    <property type="match status" value="1"/>
</dbReference>
<evidence type="ECO:0000313" key="13">
    <source>
        <dbReference type="Proteomes" id="UP001597112"/>
    </source>
</evidence>
<reference evidence="13" key="1">
    <citation type="journal article" date="2019" name="Int. J. Syst. Evol. Microbiol.">
        <title>The Global Catalogue of Microorganisms (GCM) 10K type strain sequencing project: providing services to taxonomists for standard genome sequencing and annotation.</title>
        <authorList>
            <consortium name="The Broad Institute Genomics Platform"/>
            <consortium name="The Broad Institute Genome Sequencing Center for Infectious Disease"/>
            <person name="Wu L."/>
            <person name="Ma J."/>
        </authorList>
    </citation>
    <scope>NUCLEOTIDE SEQUENCE [LARGE SCALE GENOMIC DNA]</scope>
    <source>
        <strain evidence="13">CCUG 58938</strain>
    </source>
</reference>
<feature type="domain" description="Response regulatory" evidence="11">
    <location>
        <begin position="1105"/>
        <end position="1220"/>
    </location>
</feature>
<protein>
    <recommendedName>
        <fullName evidence="2">histidine kinase</fullName>
        <ecNumber evidence="2">2.7.13.3</ecNumber>
    </recommendedName>
</protein>
<evidence type="ECO:0000256" key="6">
    <source>
        <dbReference type="ARBA" id="ARBA00023163"/>
    </source>
</evidence>
<dbReference type="InterPro" id="IPR004358">
    <property type="entry name" value="Sig_transdc_His_kin-like_C"/>
</dbReference>
<evidence type="ECO:0000259" key="11">
    <source>
        <dbReference type="PROSITE" id="PS50110"/>
    </source>
</evidence>
<dbReference type="SUPFAM" id="SSF55874">
    <property type="entry name" value="ATPase domain of HSP90 chaperone/DNA topoisomerase II/histidine kinase"/>
    <property type="match status" value="1"/>
</dbReference>
<dbReference type="PANTHER" id="PTHR43547">
    <property type="entry name" value="TWO-COMPONENT HISTIDINE KINASE"/>
    <property type="match status" value="1"/>
</dbReference>
<feature type="domain" description="HTH araC/xylS-type" evidence="9">
    <location>
        <begin position="1252"/>
        <end position="1351"/>
    </location>
</feature>
<dbReference type="Gene3D" id="3.40.50.2300">
    <property type="match status" value="1"/>
</dbReference>
<keyword evidence="8" id="KW-1133">Transmembrane helix</keyword>